<dbReference type="InterPro" id="IPR011047">
    <property type="entry name" value="Quinoprotein_ADH-like_sf"/>
</dbReference>
<dbReference type="EMBL" id="EU874253">
    <property type="protein sequence ID" value="ACJ61002.1"/>
    <property type="molecule type" value="Genomic_DNA"/>
</dbReference>
<dbReference type="InterPro" id="IPR053143">
    <property type="entry name" value="Arylsulfate_ST"/>
</dbReference>
<dbReference type="SUPFAM" id="SSF50998">
    <property type="entry name" value="Quinoprotein alcohol dehydrogenase-like"/>
    <property type="match status" value="1"/>
</dbReference>
<dbReference type="InterPro" id="IPR039535">
    <property type="entry name" value="ASST-like"/>
</dbReference>
<organism evidence="1">
    <name type="scientific">uncultured soil bacterium</name>
    <dbReference type="NCBI Taxonomy" id="164851"/>
    <lineage>
        <taxon>Bacteria</taxon>
        <taxon>environmental samples</taxon>
    </lineage>
</organism>
<dbReference type="InterPro" id="IPR006311">
    <property type="entry name" value="TAT_signal"/>
</dbReference>
<name>B7T1E4_9BACT</name>
<dbReference type="PANTHER" id="PTHR35340">
    <property type="entry name" value="PQQ ENZYME REPEAT PROTEIN-RELATED"/>
    <property type="match status" value="1"/>
</dbReference>
<sequence length="392" mass="41685">MNSGFGRRSMLRAAGVVGLAAAGGFVTCGSALADGVDAPRMTVLRNESGILAGEIFFTWVRLSGGQFAPSGVEIADAAGTPLWATSSASFAFIHFQRQFYRGRNVLTWFQLPAGPGGGGGREQGPSWVLTELDHTPITTIGASGEFQPDAHEQLITAANTGLVASYVEIPGDLSGVGGSVNGLIRDSYANEVDIASGTMLRRWSALDHVPLADSYAPVPSSPDQSYDYFHINSISVTPDGHLLISARNTCALYKVHRTTGEVIWSLGGKSSSFSVAPDAVFGFQHHAAFENPRTIRLFDNGSGDGSTNPHPSRVVWLRVDEACMTVSLADSMSSPGDAQSIGQGSAQRLPNGNVFVSWGTNPRLSEFSPRGDLLFDAILPSPSYRAFKYPRR</sequence>
<evidence type="ECO:0000313" key="1">
    <source>
        <dbReference type="EMBL" id="ACJ61002.1"/>
    </source>
</evidence>
<protein>
    <submittedName>
        <fullName evidence="1">Teg19</fullName>
    </submittedName>
</protein>
<dbReference type="Pfam" id="PF14269">
    <property type="entry name" value="Arylsulfotran_2"/>
    <property type="match status" value="1"/>
</dbReference>
<proteinExistence type="predicted"/>
<gene>
    <name evidence="1" type="primary">teg19</name>
</gene>
<dbReference type="PANTHER" id="PTHR35340:SF5">
    <property type="entry name" value="ASST-DOMAIN-CONTAINING PROTEIN"/>
    <property type="match status" value="1"/>
</dbReference>
<dbReference type="PROSITE" id="PS51318">
    <property type="entry name" value="TAT"/>
    <property type="match status" value="1"/>
</dbReference>
<dbReference type="AlphaFoldDB" id="B7T1E4"/>
<accession>B7T1E4</accession>
<reference evidence="1" key="1">
    <citation type="journal article" date="2008" name="Proc. Natl. Acad. Sci. U.S.A.">
        <title>Cloning and characterization of new glycopeptide gene clusters found in an environmental DNA megalibrary.</title>
        <authorList>
            <person name="Banik J.J."/>
            <person name="Brady S.F."/>
        </authorList>
    </citation>
    <scope>NUCLEOTIDE SEQUENCE</scope>
</reference>